<name>A0A381VRZ0_9ZZZZ</name>
<accession>A0A381VRZ0</accession>
<dbReference type="SUPFAM" id="SSF101898">
    <property type="entry name" value="NHL repeat"/>
    <property type="match status" value="1"/>
</dbReference>
<dbReference type="CDD" id="cd05819">
    <property type="entry name" value="NHL"/>
    <property type="match status" value="1"/>
</dbReference>
<dbReference type="GO" id="GO:0008270">
    <property type="term" value="F:zinc ion binding"/>
    <property type="evidence" value="ECO:0007669"/>
    <property type="project" value="UniProtKB-KW"/>
</dbReference>
<dbReference type="InterPro" id="IPR011042">
    <property type="entry name" value="6-blade_b-propeller_TolB-like"/>
</dbReference>
<dbReference type="PANTHER" id="PTHR24104">
    <property type="entry name" value="E3 UBIQUITIN-PROTEIN LIGASE NHLRC1-RELATED"/>
    <property type="match status" value="1"/>
</dbReference>
<gene>
    <name evidence="2" type="ORF">METZ01_LOCUS95930</name>
</gene>
<dbReference type="InterPro" id="IPR050952">
    <property type="entry name" value="TRIM-NHL_E3_ligases"/>
</dbReference>
<sequence>MTRPHGILRAGFPYLTTLGMRRVTNFPTDISFGEDQKLYILMRSEGVATIRIWSLDDMEELTDELEGFSSYGTEDGQFIWPVNILTGPNEDLFVSDEYTNRITRLDNEGNFISKFGEKGSGIGQFDGPTGIAFDSSGNLVIADSKNHRIQRYTIDGKYLESFGSFGSGEGQLNLPWGVEVDENDDIYVSDWGNNRIQIFTGVGDLKNTFGKTGSGDAEFQRPTGISVDCHGDIYVADWGNNRVLQFNSEGDQVWSFQGDATLSKVARNYMLTNAVPNRLRESGRLEDERYIRRPRSVRIDEDFRLFIPDFESYRVQVYQKDFIELDKTQFAAPLRNPTLEVT</sequence>
<dbReference type="GO" id="GO:0061630">
    <property type="term" value="F:ubiquitin protein ligase activity"/>
    <property type="evidence" value="ECO:0007669"/>
    <property type="project" value="TreeGrafter"/>
</dbReference>
<dbReference type="EMBL" id="UINC01009611">
    <property type="protein sequence ID" value="SVA43076.1"/>
    <property type="molecule type" value="Genomic_DNA"/>
</dbReference>
<organism evidence="2">
    <name type="scientific">marine metagenome</name>
    <dbReference type="NCBI Taxonomy" id="408172"/>
    <lineage>
        <taxon>unclassified sequences</taxon>
        <taxon>metagenomes</taxon>
        <taxon>ecological metagenomes</taxon>
    </lineage>
</organism>
<dbReference type="Pfam" id="PF01436">
    <property type="entry name" value="NHL"/>
    <property type="match status" value="3"/>
</dbReference>
<proteinExistence type="predicted"/>
<keyword evidence="1" id="KW-0677">Repeat</keyword>
<evidence type="ECO:0008006" key="3">
    <source>
        <dbReference type="Google" id="ProtNLM"/>
    </source>
</evidence>
<evidence type="ECO:0000256" key="1">
    <source>
        <dbReference type="ARBA" id="ARBA00022737"/>
    </source>
</evidence>
<dbReference type="GO" id="GO:0000209">
    <property type="term" value="P:protein polyubiquitination"/>
    <property type="evidence" value="ECO:0007669"/>
    <property type="project" value="TreeGrafter"/>
</dbReference>
<evidence type="ECO:0000313" key="2">
    <source>
        <dbReference type="EMBL" id="SVA43076.1"/>
    </source>
</evidence>
<dbReference type="AlphaFoldDB" id="A0A381VRZ0"/>
<dbReference type="PROSITE" id="PS51125">
    <property type="entry name" value="NHL"/>
    <property type="match status" value="3"/>
</dbReference>
<dbReference type="InterPro" id="IPR001258">
    <property type="entry name" value="NHL_repeat"/>
</dbReference>
<dbReference type="Gene3D" id="2.120.10.30">
    <property type="entry name" value="TolB, C-terminal domain"/>
    <property type="match status" value="2"/>
</dbReference>
<reference evidence="2" key="1">
    <citation type="submission" date="2018-05" db="EMBL/GenBank/DDBJ databases">
        <authorList>
            <person name="Lanie J.A."/>
            <person name="Ng W.-L."/>
            <person name="Kazmierczak K.M."/>
            <person name="Andrzejewski T.M."/>
            <person name="Davidsen T.M."/>
            <person name="Wayne K.J."/>
            <person name="Tettelin H."/>
            <person name="Glass J.I."/>
            <person name="Rusch D."/>
            <person name="Podicherti R."/>
            <person name="Tsui H.-C.T."/>
            <person name="Winkler M.E."/>
        </authorList>
    </citation>
    <scope>NUCLEOTIDE SEQUENCE</scope>
</reference>
<protein>
    <recommendedName>
        <fullName evidence="3">SMP-30/Gluconolactonase/LRE-like region domain-containing protein</fullName>
    </recommendedName>
</protein>
<dbReference type="GO" id="GO:0043161">
    <property type="term" value="P:proteasome-mediated ubiquitin-dependent protein catabolic process"/>
    <property type="evidence" value="ECO:0007669"/>
    <property type="project" value="TreeGrafter"/>
</dbReference>
<dbReference type="PANTHER" id="PTHR24104:SF25">
    <property type="entry name" value="PROTEIN LIN-41"/>
    <property type="match status" value="1"/>
</dbReference>